<accession>A0A538TRP2</accession>
<dbReference type="Proteomes" id="UP000317691">
    <property type="component" value="Unassembled WGS sequence"/>
</dbReference>
<name>A0A538TRP2_UNCEI</name>
<organism evidence="1 2">
    <name type="scientific">Eiseniibacteriota bacterium</name>
    <dbReference type="NCBI Taxonomy" id="2212470"/>
    <lineage>
        <taxon>Bacteria</taxon>
        <taxon>Candidatus Eiseniibacteriota</taxon>
    </lineage>
</organism>
<protein>
    <submittedName>
        <fullName evidence="1">Uncharacterized protein</fullName>
    </submittedName>
</protein>
<evidence type="ECO:0000313" key="2">
    <source>
        <dbReference type="Proteomes" id="UP000317691"/>
    </source>
</evidence>
<gene>
    <name evidence="1" type="ORF">E6K79_02755</name>
</gene>
<proteinExistence type="predicted"/>
<comment type="caution">
    <text evidence="1">The sequence shown here is derived from an EMBL/GenBank/DDBJ whole genome shotgun (WGS) entry which is preliminary data.</text>
</comment>
<dbReference type="AlphaFoldDB" id="A0A538TRP2"/>
<reference evidence="1 2" key="1">
    <citation type="journal article" date="2019" name="Nat. Microbiol.">
        <title>Mediterranean grassland soil C-N compound turnover is dependent on rainfall and depth, and is mediated by genomically divergent microorganisms.</title>
        <authorList>
            <person name="Diamond S."/>
            <person name="Andeer P.F."/>
            <person name="Li Z."/>
            <person name="Crits-Christoph A."/>
            <person name="Burstein D."/>
            <person name="Anantharaman K."/>
            <person name="Lane K.R."/>
            <person name="Thomas B.C."/>
            <person name="Pan C."/>
            <person name="Northen T.R."/>
            <person name="Banfield J.F."/>
        </authorList>
    </citation>
    <scope>NUCLEOTIDE SEQUENCE [LARGE SCALE GENOMIC DNA]</scope>
    <source>
        <strain evidence="1">WS_9</strain>
    </source>
</reference>
<sequence>MPAVERTFAAEQWRIQKKDPRNGVVVTEWKPIQHALVRLVAGKIEARCAVIVRPLNADRTIVVFQAGLASRKSIAHNPAFGLAKGASQKASRNWQEKLRADLIRHHALSAPN</sequence>
<dbReference type="EMBL" id="VBOZ01000009">
    <property type="protein sequence ID" value="TMQ66290.1"/>
    <property type="molecule type" value="Genomic_DNA"/>
</dbReference>
<evidence type="ECO:0000313" key="1">
    <source>
        <dbReference type="EMBL" id="TMQ66290.1"/>
    </source>
</evidence>